<feature type="domain" description="C2H2-type" evidence="3">
    <location>
        <begin position="175"/>
        <end position="204"/>
    </location>
</feature>
<dbReference type="InterPro" id="IPR046496">
    <property type="entry name" value="DUF6589"/>
</dbReference>
<dbReference type="PROSITE" id="PS50157">
    <property type="entry name" value="ZINC_FINGER_C2H2_2"/>
    <property type="match status" value="2"/>
</dbReference>
<gene>
    <name evidence="4" type="ORF">OS493_016648</name>
</gene>
<evidence type="ECO:0000256" key="1">
    <source>
        <dbReference type="PROSITE-ProRule" id="PRU00042"/>
    </source>
</evidence>
<keyword evidence="5" id="KW-1185">Reference proteome</keyword>
<dbReference type="PROSITE" id="PS00028">
    <property type="entry name" value="ZINC_FINGER_C2H2_1"/>
    <property type="match status" value="2"/>
</dbReference>
<dbReference type="OrthoDB" id="5978289at2759"/>
<keyword evidence="1" id="KW-0863">Zinc-finger</keyword>
<keyword evidence="1" id="KW-0479">Metal-binding</keyword>
<protein>
    <recommendedName>
        <fullName evidence="3">C2H2-type domain-containing protein</fullName>
    </recommendedName>
</protein>
<dbReference type="GO" id="GO:0008270">
    <property type="term" value="F:zinc ion binding"/>
    <property type="evidence" value="ECO:0007669"/>
    <property type="project" value="UniProtKB-KW"/>
</dbReference>
<sequence length="280" mass="32193">MCMYEVSNKIFVKEESAGEMGTSFAEMNRSDNSNAKKGPTKDFNAFKDFHESETIASILAAWMEFSGMVDIEGVPTVRKLPDSAILKKWGNDQKRVWLSNEIDEFLKVYVFTKTSQQINEFVTAVEELDTQERSGYPCRECGEIFNTHPTRVDHERTQHGKVSNSTEEMDEFGYYICRLHCGKTYKTKQGRNRHERSQHPDQGDELLDQTDVTPEPDQEDKSEDCVNNYHIACLTFGLLMMLFSDSVKEGDSTSLLKFLKVALLMLHSYHRVKYAYVVLC</sequence>
<evidence type="ECO:0000256" key="2">
    <source>
        <dbReference type="SAM" id="MobiDB-lite"/>
    </source>
</evidence>
<dbReference type="SMART" id="SM00355">
    <property type="entry name" value="ZnF_C2H2"/>
    <property type="match status" value="2"/>
</dbReference>
<feature type="compositionally biased region" description="Acidic residues" evidence="2">
    <location>
        <begin position="203"/>
        <end position="222"/>
    </location>
</feature>
<name>A0A9W9ZCW5_9CNID</name>
<reference evidence="4" key="1">
    <citation type="submission" date="2023-01" db="EMBL/GenBank/DDBJ databases">
        <title>Genome assembly of the deep-sea coral Lophelia pertusa.</title>
        <authorList>
            <person name="Herrera S."/>
            <person name="Cordes E."/>
        </authorList>
    </citation>
    <scope>NUCLEOTIDE SEQUENCE</scope>
    <source>
        <strain evidence="4">USNM1676648</strain>
        <tissue evidence="4">Polyp</tissue>
    </source>
</reference>
<evidence type="ECO:0000313" key="4">
    <source>
        <dbReference type="EMBL" id="KAJ7379411.1"/>
    </source>
</evidence>
<dbReference type="InterPro" id="IPR013087">
    <property type="entry name" value="Znf_C2H2_type"/>
</dbReference>
<evidence type="ECO:0000313" key="5">
    <source>
        <dbReference type="Proteomes" id="UP001163046"/>
    </source>
</evidence>
<feature type="region of interest" description="Disordered" evidence="2">
    <location>
        <begin position="188"/>
        <end position="222"/>
    </location>
</feature>
<proteinExistence type="predicted"/>
<dbReference type="Gene3D" id="3.30.160.60">
    <property type="entry name" value="Classic Zinc Finger"/>
    <property type="match status" value="1"/>
</dbReference>
<feature type="domain" description="C2H2-type" evidence="3">
    <location>
        <begin position="136"/>
        <end position="159"/>
    </location>
</feature>
<evidence type="ECO:0000259" key="3">
    <source>
        <dbReference type="PROSITE" id="PS50157"/>
    </source>
</evidence>
<dbReference type="EMBL" id="MU826358">
    <property type="protein sequence ID" value="KAJ7379411.1"/>
    <property type="molecule type" value="Genomic_DNA"/>
</dbReference>
<accession>A0A9W9ZCW5</accession>
<dbReference type="AlphaFoldDB" id="A0A9W9ZCW5"/>
<dbReference type="Pfam" id="PF20231">
    <property type="entry name" value="DUF6589"/>
    <property type="match status" value="1"/>
</dbReference>
<organism evidence="4 5">
    <name type="scientific">Desmophyllum pertusum</name>
    <dbReference type="NCBI Taxonomy" id="174260"/>
    <lineage>
        <taxon>Eukaryota</taxon>
        <taxon>Metazoa</taxon>
        <taxon>Cnidaria</taxon>
        <taxon>Anthozoa</taxon>
        <taxon>Hexacorallia</taxon>
        <taxon>Scleractinia</taxon>
        <taxon>Caryophylliina</taxon>
        <taxon>Caryophylliidae</taxon>
        <taxon>Desmophyllum</taxon>
    </lineage>
</organism>
<keyword evidence="1" id="KW-0862">Zinc</keyword>
<comment type="caution">
    <text evidence="4">The sequence shown here is derived from an EMBL/GenBank/DDBJ whole genome shotgun (WGS) entry which is preliminary data.</text>
</comment>
<dbReference type="Proteomes" id="UP001163046">
    <property type="component" value="Unassembled WGS sequence"/>
</dbReference>